<evidence type="ECO:0000313" key="1">
    <source>
        <dbReference type="EMBL" id="MPC76880.1"/>
    </source>
</evidence>
<accession>A0A5B7HWP0</accession>
<dbReference type="EMBL" id="VSRR010044447">
    <property type="protein sequence ID" value="MPC76880.1"/>
    <property type="molecule type" value="Genomic_DNA"/>
</dbReference>
<sequence>MMGIGFPAAIVPLDAIYGRTYKGRLGGRRGSGKGQHLRSKVVKRCLLDYSGEVRVNALKRYTGGYSHTPTSWSWQKLTAGGNSKTHE</sequence>
<name>A0A5B7HWP0_PORTR</name>
<protein>
    <submittedName>
        <fullName evidence="1">Uncharacterized protein</fullName>
    </submittedName>
</protein>
<gene>
    <name evidence="1" type="ORF">E2C01_071315</name>
</gene>
<evidence type="ECO:0000313" key="2">
    <source>
        <dbReference type="Proteomes" id="UP000324222"/>
    </source>
</evidence>
<dbReference type="AlphaFoldDB" id="A0A5B7HWP0"/>
<comment type="caution">
    <text evidence="1">The sequence shown here is derived from an EMBL/GenBank/DDBJ whole genome shotgun (WGS) entry which is preliminary data.</text>
</comment>
<reference evidence="1 2" key="1">
    <citation type="submission" date="2019-05" db="EMBL/GenBank/DDBJ databases">
        <title>Another draft genome of Portunus trituberculatus and its Hox gene families provides insights of decapod evolution.</title>
        <authorList>
            <person name="Jeong J.-H."/>
            <person name="Song I."/>
            <person name="Kim S."/>
            <person name="Choi T."/>
            <person name="Kim D."/>
            <person name="Ryu S."/>
            <person name="Kim W."/>
        </authorList>
    </citation>
    <scope>NUCLEOTIDE SEQUENCE [LARGE SCALE GENOMIC DNA]</scope>
    <source>
        <tissue evidence="1">Muscle</tissue>
    </source>
</reference>
<organism evidence="1 2">
    <name type="scientific">Portunus trituberculatus</name>
    <name type="common">Swimming crab</name>
    <name type="synonym">Neptunus trituberculatus</name>
    <dbReference type="NCBI Taxonomy" id="210409"/>
    <lineage>
        <taxon>Eukaryota</taxon>
        <taxon>Metazoa</taxon>
        <taxon>Ecdysozoa</taxon>
        <taxon>Arthropoda</taxon>
        <taxon>Crustacea</taxon>
        <taxon>Multicrustacea</taxon>
        <taxon>Malacostraca</taxon>
        <taxon>Eumalacostraca</taxon>
        <taxon>Eucarida</taxon>
        <taxon>Decapoda</taxon>
        <taxon>Pleocyemata</taxon>
        <taxon>Brachyura</taxon>
        <taxon>Eubrachyura</taxon>
        <taxon>Portunoidea</taxon>
        <taxon>Portunidae</taxon>
        <taxon>Portuninae</taxon>
        <taxon>Portunus</taxon>
    </lineage>
</organism>
<keyword evidence="2" id="KW-1185">Reference proteome</keyword>
<dbReference type="Proteomes" id="UP000324222">
    <property type="component" value="Unassembled WGS sequence"/>
</dbReference>
<proteinExistence type="predicted"/>